<accession>A0ABW7UF15</accession>
<sequence>MTAPDAVVVGAGPNGLVAANILADAGWHVVVLEAREVPGGAVRSDRGVHPDYVHDLFSAFYPLAAASPVVRSLGLDRHGLRWRHAPYVVAHPLPDGRGALLSRDLDRTAASLEAFAPGDGAAWESLHHWWSEYRDDLVGALFTPFPPVRNGLGLVTGHGPRDVLRLLRTMLLPARRFGEEHFAGEGGRLLVTGNALHADLGPESALGGGFGWLMCMLGQDEGFPVPAGGAAGLTDALVSRLYARGGEVRCGRTVTEVSVREGRAVGVRTGDGGWFPARRAVLADVPAPVLYGRLVDRRHLPAPVRADLRRFQWDFATFKVDWALSRPIPWSFAGAREAGTVHVVDGVDELTRFAAQLATGRVPDVPFTILGQMTTADPDRSPAGTESAWGYTHVPQSVRADAGEDGLAGRWDEREKEVFAARVEAGVERLAPGFRDAIVARRVLAPPDLELLNPALVGGAVNQGTTALHQQLVLRPFPGSGRPRTPVRGLYLASASAHPGGGVHGAPGANAARAALGSLRSLRTRHH</sequence>
<dbReference type="PANTHER" id="PTHR10668:SF105">
    <property type="entry name" value="DEHYDROGENASE-RELATED"/>
    <property type="match status" value="1"/>
</dbReference>
<organism evidence="5 6">
    <name type="scientific">Streptomyces litmocidini</name>
    <dbReference type="NCBI Taxonomy" id="67318"/>
    <lineage>
        <taxon>Bacteria</taxon>
        <taxon>Bacillati</taxon>
        <taxon>Actinomycetota</taxon>
        <taxon>Actinomycetes</taxon>
        <taxon>Kitasatosporales</taxon>
        <taxon>Streptomycetaceae</taxon>
        <taxon>Streptomyces</taxon>
    </lineage>
</organism>
<evidence type="ECO:0000256" key="2">
    <source>
        <dbReference type="ARBA" id="ARBA00038825"/>
    </source>
</evidence>
<evidence type="ECO:0000256" key="1">
    <source>
        <dbReference type="ARBA" id="ARBA00037217"/>
    </source>
</evidence>
<comment type="caution">
    <text evidence="5">The sequence shown here is derived from an EMBL/GenBank/DDBJ whole genome shotgun (WGS) entry which is preliminary data.</text>
</comment>
<keyword evidence="6" id="KW-1185">Reference proteome</keyword>
<comment type="function">
    <text evidence="1">Probable oxidoreductase that may play a role as regulator of mitochondrial function.</text>
</comment>
<comment type="subunit">
    <text evidence="2">Interacts with COX5B; this interaction may contribute to localize PYROXD2 to the inner face of the inner mitochondrial membrane.</text>
</comment>
<dbReference type="SUPFAM" id="SSF51905">
    <property type="entry name" value="FAD/NAD(P)-binding domain"/>
    <property type="match status" value="1"/>
</dbReference>
<protein>
    <recommendedName>
        <fullName evidence="3">Pyridine nucleotide-disulfide oxidoreductase domain-containing protein 2</fullName>
    </recommendedName>
</protein>
<feature type="domain" description="Amine oxidase" evidence="4">
    <location>
        <begin position="15"/>
        <end position="506"/>
    </location>
</feature>
<evidence type="ECO:0000259" key="4">
    <source>
        <dbReference type="Pfam" id="PF01593"/>
    </source>
</evidence>
<gene>
    <name evidence="5" type="ORF">ACH407_26350</name>
</gene>
<evidence type="ECO:0000256" key="3">
    <source>
        <dbReference type="ARBA" id="ARBA00040298"/>
    </source>
</evidence>
<evidence type="ECO:0000313" key="5">
    <source>
        <dbReference type="EMBL" id="MFI1717079.1"/>
    </source>
</evidence>
<proteinExistence type="predicted"/>
<dbReference type="EMBL" id="JBIRUI010000012">
    <property type="protein sequence ID" value="MFI1717079.1"/>
    <property type="molecule type" value="Genomic_DNA"/>
</dbReference>
<dbReference type="Gene3D" id="3.50.50.60">
    <property type="entry name" value="FAD/NAD(P)-binding domain"/>
    <property type="match status" value="2"/>
</dbReference>
<dbReference type="PANTHER" id="PTHR10668">
    <property type="entry name" value="PHYTOENE DEHYDROGENASE"/>
    <property type="match status" value="1"/>
</dbReference>
<evidence type="ECO:0000313" key="6">
    <source>
        <dbReference type="Proteomes" id="UP001611339"/>
    </source>
</evidence>
<dbReference type="RefSeq" id="WP_398711374.1">
    <property type="nucleotide sequence ID" value="NZ_JBIRUI010000012.1"/>
</dbReference>
<name>A0ABW7UF15_9ACTN</name>
<dbReference type="InterPro" id="IPR002937">
    <property type="entry name" value="Amino_oxidase"/>
</dbReference>
<dbReference type="Proteomes" id="UP001611339">
    <property type="component" value="Unassembled WGS sequence"/>
</dbReference>
<dbReference type="InterPro" id="IPR036188">
    <property type="entry name" value="FAD/NAD-bd_sf"/>
</dbReference>
<reference evidence="5 6" key="1">
    <citation type="submission" date="2024-10" db="EMBL/GenBank/DDBJ databases">
        <title>The Natural Products Discovery Center: Release of the First 8490 Sequenced Strains for Exploring Actinobacteria Biosynthetic Diversity.</title>
        <authorList>
            <person name="Kalkreuter E."/>
            <person name="Kautsar S.A."/>
            <person name="Yang D."/>
            <person name="Bader C.D."/>
            <person name="Teijaro C.N."/>
            <person name="Fluegel L."/>
            <person name="Davis C.M."/>
            <person name="Simpson J.R."/>
            <person name="Lauterbach L."/>
            <person name="Steele A.D."/>
            <person name="Gui C."/>
            <person name="Meng S."/>
            <person name="Li G."/>
            <person name="Viehrig K."/>
            <person name="Ye F."/>
            <person name="Su P."/>
            <person name="Kiefer A.F."/>
            <person name="Nichols A."/>
            <person name="Cepeda A.J."/>
            <person name="Yan W."/>
            <person name="Fan B."/>
            <person name="Jiang Y."/>
            <person name="Adhikari A."/>
            <person name="Zheng C.-J."/>
            <person name="Schuster L."/>
            <person name="Cowan T.M."/>
            <person name="Smanski M.J."/>
            <person name="Chevrette M.G."/>
            <person name="De Carvalho L.P.S."/>
            <person name="Shen B."/>
        </authorList>
    </citation>
    <scope>NUCLEOTIDE SEQUENCE [LARGE SCALE GENOMIC DNA]</scope>
    <source>
        <strain evidence="5 6">NPDC020602</strain>
    </source>
</reference>
<dbReference type="Pfam" id="PF01593">
    <property type="entry name" value="Amino_oxidase"/>
    <property type="match status" value="1"/>
</dbReference>